<accession>A0A3P6AI33</accession>
<name>A0A3P6AI33_BRAOL</name>
<evidence type="ECO:0000313" key="1">
    <source>
        <dbReference type="EMBL" id="VDC88869.1"/>
    </source>
</evidence>
<organism evidence="1">
    <name type="scientific">Brassica oleracea</name>
    <name type="common">Wild cabbage</name>
    <dbReference type="NCBI Taxonomy" id="3712"/>
    <lineage>
        <taxon>Eukaryota</taxon>
        <taxon>Viridiplantae</taxon>
        <taxon>Streptophyta</taxon>
        <taxon>Embryophyta</taxon>
        <taxon>Tracheophyta</taxon>
        <taxon>Spermatophyta</taxon>
        <taxon>Magnoliopsida</taxon>
        <taxon>eudicotyledons</taxon>
        <taxon>Gunneridae</taxon>
        <taxon>Pentapetalae</taxon>
        <taxon>rosids</taxon>
        <taxon>malvids</taxon>
        <taxon>Brassicales</taxon>
        <taxon>Brassicaceae</taxon>
        <taxon>Brassiceae</taxon>
        <taxon>Brassica</taxon>
    </lineage>
</organism>
<proteinExistence type="predicted"/>
<protein>
    <submittedName>
        <fullName evidence="1">Uncharacterized protein</fullName>
    </submittedName>
</protein>
<gene>
    <name evidence="1" type="ORF">BOLC3T14558H</name>
</gene>
<sequence>MELDPKKVVEVYEKLLVISFYLFEIRWWRMTGRGMQTERLLQHLGRKLRQQRLESLLLSIL</sequence>
<dbReference type="AlphaFoldDB" id="A0A3P6AI33"/>
<dbReference type="EMBL" id="LR031872">
    <property type="protein sequence ID" value="VDC88869.1"/>
    <property type="molecule type" value="Genomic_DNA"/>
</dbReference>
<reference evidence="1" key="1">
    <citation type="submission" date="2018-11" db="EMBL/GenBank/DDBJ databases">
        <authorList>
            <consortium name="Genoscope - CEA"/>
            <person name="William W."/>
        </authorList>
    </citation>
    <scope>NUCLEOTIDE SEQUENCE</scope>
</reference>